<evidence type="ECO:0000313" key="3">
    <source>
        <dbReference type="Proteomes" id="UP000563601"/>
    </source>
</evidence>
<keyword evidence="1" id="KW-0732">Signal</keyword>
<accession>A0AA89PD48</accession>
<name>A0AA89PD48_9GAMM</name>
<dbReference type="EMBL" id="JACHHR010000003">
    <property type="protein sequence ID" value="MBB5212640.1"/>
    <property type="molecule type" value="Genomic_DNA"/>
</dbReference>
<evidence type="ECO:0000256" key="1">
    <source>
        <dbReference type="SAM" id="SignalP"/>
    </source>
</evidence>
<dbReference type="Proteomes" id="UP000563601">
    <property type="component" value="Unassembled WGS sequence"/>
</dbReference>
<evidence type="ECO:0000313" key="2">
    <source>
        <dbReference type="EMBL" id="MBB5212640.1"/>
    </source>
</evidence>
<sequence length="250" mass="28621">MFFERLPMSPRLRTDASLLAACVIVMGVPSVAHADGQVVDRVYDPYVQPLEKELEWRTSAIPGGDEPYEGQQLHRLGFGRSFSDRWFGEVYLIGEKNSGQDLRLAAVELEAKWQLTEQGEYAADWGMLFELEQEREDDIWEAAATLLASREWGRWTGTANFAAVYEWGDDFANEWESELRLQARYRWTPLFEPGLELYAGQDYTGVGPVIRGVKKLPRAQQLLWELGVIQGLTSDSADQTIRLLLEFEFY</sequence>
<gene>
    <name evidence="2" type="ORF">HNQ53_002865</name>
</gene>
<dbReference type="AlphaFoldDB" id="A0AA89PD48"/>
<organism evidence="2 3">
    <name type="scientific">Microbulbifer hydrolyticus</name>
    <dbReference type="NCBI Taxonomy" id="48074"/>
    <lineage>
        <taxon>Bacteria</taxon>
        <taxon>Pseudomonadati</taxon>
        <taxon>Pseudomonadota</taxon>
        <taxon>Gammaproteobacteria</taxon>
        <taxon>Cellvibrionales</taxon>
        <taxon>Microbulbiferaceae</taxon>
        <taxon>Microbulbifer</taxon>
    </lineage>
</organism>
<feature type="chain" id="PRO_5041659956" description="Copper resistance protein B" evidence="1">
    <location>
        <begin position="35"/>
        <end position="250"/>
    </location>
</feature>
<evidence type="ECO:0008006" key="4">
    <source>
        <dbReference type="Google" id="ProtNLM"/>
    </source>
</evidence>
<proteinExistence type="predicted"/>
<feature type="signal peptide" evidence="1">
    <location>
        <begin position="1"/>
        <end position="34"/>
    </location>
</feature>
<protein>
    <recommendedName>
        <fullName evidence="4">Copper resistance protein B</fullName>
    </recommendedName>
</protein>
<comment type="caution">
    <text evidence="2">The sequence shown here is derived from an EMBL/GenBank/DDBJ whole genome shotgun (WGS) entry which is preliminary data.</text>
</comment>
<reference evidence="2 3" key="1">
    <citation type="submission" date="2020-08" db="EMBL/GenBank/DDBJ databases">
        <title>Genomic Encyclopedia of Type Strains, Phase IV (KMG-IV): sequencing the most valuable type-strain genomes for metagenomic binning, comparative biology and taxonomic classification.</title>
        <authorList>
            <person name="Goeker M."/>
        </authorList>
    </citation>
    <scope>NUCLEOTIDE SEQUENCE [LARGE SCALE GENOMIC DNA]</scope>
    <source>
        <strain evidence="2 3">DSM 11525</strain>
    </source>
</reference>